<protein>
    <submittedName>
        <fullName evidence="3">Uncharacterized protein</fullName>
    </submittedName>
</protein>
<feature type="coiled-coil region" evidence="1">
    <location>
        <begin position="447"/>
        <end position="614"/>
    </location>
</feature>
<dbReference type="EMBL" id="CM018045">
    <property type="protein sequence ID" value="KAA8527844.1"/>
    <property type="molecule type" value="Genomic_DNA"/>
</dbReference>
<evidence type="ECO:0000313" key="4">
    <source>
        <dbReference type="Proteomes" id="UP000325577"/>
    </source>
</evidence>
<dbReference type="PANTHER" id="PTHR47490:SF2">
    <property type="entry name" value="PROTEIN BLISTER"/>
    <property type="match status" value="1"/>
</dbReference>
<keyword evidence="1" id="KW-0175">Coiled coil</keyword>
<feature type="coiled-coil region" evidence="1">
    <location>
        <begin position="695"/>
        <end position="750"/>
    </location>
</feature>
<feature type="region of interest" description="Disordered" evidence="2">
    <location>
        <begin position="1"/>
        <end position="74"/>
    </location>
</feature>
<dbReference type="AlphaFoldDB" id="A0A5J5AC61"/>
<feature type="compositionally biased region" description="Basic and acidic residues" evidence="2">
    <location>
        <begin position="54"/>
        <end position="72"/>
    </location>
</feature>
<dbReference type="OrthoDB" id="2019993at2759"/>
<evidence type="ECO:0000313" key="3">
    <source>
        <dbReference type="EMBL" id="KAA8527844.1"/>
    </source>
</evidence>
<dbReference type="InterPro" id="IPR044194">
    <property type="entry name" value="BLISTER"/>
</dbReference>
<evidence type="ECO:0000256" key="1">
    <source>
        <dbReference type="SAM" id="Coils"/>
    </source>
</evidence>
<sequence>MSSAQVLPNPATASKKQEHLEAGKRRLEEFRKKKAADRAKKVVPSSQLHTVDVGLHEKQPRESEHARLKDSDGAVTSDGVCEAVIEPSVVVSKNENRAIEFVERSDLGFFGTHSNPPLSTNNNNSFSAETVWKHANDQEFNRYNASESVGPVNVNYSPQGKENDFDIYSRASGRLAYGTATDQAIALWPQAIRGIDSNSSQSGHYGLEEALSKDNDSHVKEFTVTNLGSSVAANFSPENSGSILLQNKSGDTSLPASSRASSFYKESSLEVGQKMDGVLKSNNTLISDMEDRKSSSSFGHLPGVNSTPLWPSESRSTGFSFDVSSSSNHMPLYPAIAETNTRRSRPSFLDSINMPRFSSASLPLMEPEKAESFGSEVRNMDVVASSASEKSFIENEKVEPFSKWTPPNVFSASQYSMNSSVSAGNGDDLYRHNVNEKSMENKHDFYSRKQDEDFAALEQHIEDLTQEKFSLQRALEASRALAESLAAENSALTDSYNQQGSVVSQLKSDMEKLQEEIKAQLVELESLKIEYANAQLECNAADERAKLLASEVIGLEEKALRLRSGELKLERQLENSQAEISSFKKKMSSLEKERQDFQSTIDALLEEKKLLQTKLWKASANGKSIDISRSHTSKKDVSTSTEDLETTPDTSRLEMHSTEPLLGSNASSPPLLPEDRQFNLEVLSLNIPPDQMIMVQNINTLISELALEKEELMQALSAELSQSSKLQELNKELSRKLEAQTQRLELLTAQSMANEYVPARHPDPRTTHDNTPYADEGDEVVERVLGWIMKLFPGGPSRRRTSKLL</sequence>
<proteinExistence type="predicted"/>
<reference evidence="3 4" key="1">
    <citation type="submission" date="2019-09" db="EMBL/GenBank/DDBJ databases">
        <title>A chromosome-level genome assembly of the Chinese tupelo Nyssa sinensis.</title>
        <authorList>
            <person name="Yang X."/>
            <person name="Kang M."/>
            <person name="Yang Y."/>
            <person name="Xiong H."/>
            <person name="Wang M."/>
            <person name="Zhang Z."/>
            <person name="Wang Z."/>
            <person name="Wu H."/>
            <person name="Ma T."/>
            <person name="Liu J."/>
            <person name="Xi Z."/>
        </authorList>
    </citation>
    <scope>NUCLEOTIDE SEQUENCE [LARGE SCALE GENOMIC DNA]</scope>
    <source>
        <strain evidence="3">J267</strain>
        <tissue evidence="3">Leaf</tissue>
    </source>
</reference>
<name>A0A5J5AC61_9ASTE</name>
<feature type="compositionally biased region" description="Basic and acidic residues" evidence="2">
    <location>
        <begin position="15"/>
        <end position="40"/>
    </location>
</feature>
<organism evidence="3 4">
    <name type="scientific">Nyssa sinensis</name>
    <dbReference type="NCBI Taxonomy" id="561372"/>
    <lineage>
        <taxon>Eukaryota</taxon>
        <taxon>Viridiplantae</taxon>
        <taxon>Streptophyta</taxon>
        <taxon>Embryophyta</taxon>
        <taxon>Tracheophyta</taxon>
        <taxon>Spermatophyta</taxon>
        <taxon>Magnoliopsida</taxon>
        <taxon>eudicotyledons</taxon>
        <taxon>Gunneridae</taxon>
        <taxon>Pentapetalae</taxon>
        <taxon>asterids</taxon>
        <taxon>Cornales</taxon>
        <taxon>Nyssaceae</taxon>
        <taxon>Nyssa</taxon>
    </lineage>
</organism>
<evidence type="ECO:0000256" key="2">
    <source>
        <dbReference type="SAM" id="MobiDB-lite"/>
    </source>
</evidence>
<gene>
    <name evidence="3" type="ORF">F0562_035287</name>
</gene>
<feature type="compositionally biased region" description="Polar residues" evidence="2">
    <location>
        <begin position="1"/>
        <end position="14"/>
    </location>
</feature>
<dbReference type="Proteomes" id="UP000325577">
    <property type="component" value="Linkage Group LG21"/>
</dbReference>
<dbReference type="PANTHER" id="PTHR47490">
    <property type="entry name" value="PROTEIN BLISTER"/>
    <property type="match status" value="1"/>
</dbReference>
<feature type="compositionally biased region" description="Basic and acidic residues" evidence="2">
    <location>
        <begin position="627"/>
        <end position="637"/>
    </location>
</feature>
<feature type="region of interest" description="Disordered" evidence="2">
    <location>
        <begin position="627"/>
        <end position="655"/>
    </location>
</feature>
<dbReference type="GO" id="GO:0040008">
    <property type="term" value="P:regulation of growth"/>
    <property type="evidence" value="ECO:0007669"/>
    <property type="project" value="InterPro"/>
</dbReference>
<keyword evidence="4" id="KW-1185">Reference proteome</keyword>
<accession>A0A5J5AC61</accession>